<feature type="compositionally biased region" description="Basic and acidic residues" evidence="1">
    <location>
        <begin position="89"/>
        <end position="107"/>
    </location>
</feature>
<reference evidence="2 3" key="1">
    <citation type="submission" date="2017-05" db="EMBL/GenBank/DDBJ databases">
        <title>Genome sequence of Acetobacter pasteurianus subsp. pasteurianus strain SRCM101342.</title>
        <authorList>
            <person name="Cho S.H."/>
        </authorList>
    </citation>
    <scope>NUCLEOTIDE SEQUENCE [LARGE SCALE GENOMIC DNA]</scope>
    <source>
        <strain evidence="2 3">SRCM101342</strain>
    </source>
</reference>
<dbReference type="OrthoDB" id="7281890at2"/>
<evidence type="ECO:0000256" key="1">
    <source>
        <dbReference type="SAM" id="MobiDB-lite"/>
    </source>
</evidence>
<name>A0A1Y0XZ09_ACEPA</name>
<dbReference type="EMBL" id="CP021509">
    <property type="protein sequence ID" value="ARW48148.1"/>
    <property type="molecule type" value="Genomic_DNA"/>
</dbReference>
<feature type="region of interest" description="Disordered" evidence="1">
    <location>
        <begin position="89"/>
        <end position="108"/>
    </location>
</feature>
<proteinExistence type="predicted"/>
<evidence type="ECO:0000313" key="3">
    <source>
        <dbReference type="Proteomes" id="UP000196205"/>
    </source>
</evidence>
<organism evidence="2 3">
    <name type="scientific">Acetobacter pasteurianus subsp. pasteurianus</name>
    <dbReference type="NCBI Taxonomy" id="481145"/>
    <lineage>
        <taxon>Bacteria</taxon>
        <taxon>Pseudomonadati</taxon>
        <taxon>Pseudomonadota</taxon>
        <taxon>Alphaproteobacteria</taxon>
        <taxon>Acetobacterales</taxon>
        <taxon>Acetobacteraceae</taxon>
        <taxon>Acetobacter</taxon>
    </lineage>
</organism>
<sequence length="210" mass="23463">MRRSHIVAVKHGRDKGRHFQITEMSAFDCEGWARNAVSEAYRCALASDAPLLQTLAGGFRDFFEAPEVEPIKLPSDGSLTADDPIIKQAQKERAQAAEEASEQKREQSPMQLVASIGLQLFYRLPRASQSAILNELMACVSVKVGEAYLPIMELRDTGWTLTEQAADEYVTDPLTVRLLQREAFAIHADFFTAAVPYIYQAVRARLSLYP</sequence>
<evidence type="ECO:0000313" key="2">
    <source>
        <dbReference type="EMBL" id="ARW48148.1"/>
    </source>
</evidence>
<accession>A0A1Y0XZ09</accession>
<protein>
    <submittedName>
        <fullName evidence="2">Uncharacterized protein</fullName>
    </submittedName>
</protein>
<gene>
    <name evidence="2" type="ORF">S1001342_01825</name>
</gene>
<dbReference type="RefSeq" id="WP_087651820.1">
    <property type="nucleotide sequence ID" value="NZ_CP021509.1"/>
</dbReference>
<dbReference type="AlphaFoldDB" id="A0A1Y0XZ09"/>
<dbReference type="Proteomes" id="UP000196205">
    <property type="component" value="Chromosome"/>
</dbReference>